<organism evidence="5">
    <name type="scientific">Fagus sylvatica</name>
    <name type="common">Beechnut</name>
    <dbReference type="NCBI Taxonomy" id="28930"/>
    <lineage>
        <taxon>Eukaryota</taxon>
        <taxon>Viridiplantae</taxon>
        <taxon>Streptophyta</taxon>
        <taxon>Embryophyta</taxon>
        <taxon>Tracheophyta</taxon>
        <taxon>Spermatophyta</taxon>
        <taxon>Magnoliopsida</taxon>
        <taxon>eudicotyledons</taxon>
        <taxon>Gunneridae</taxon>
        <taxon>Pentapetalae</taxon>
        <taxon>rosids</taxon>
        <taxon>fabids</taxon>
        <taxon>Fagales</taxon>
        <taxon>Fagaceae</taxon>
        <taxon>Fagus</taxon>
    </lineage>
</organism>
<feature type="signal peptide" evidence="4">
    <location>
        <begin position="1"/>
        <end position="27"/>
    </location>
</feature>
<feature type="chain" id="PRO_5014692703" description="GDSL esterase/lipase" evidence="4">
    <location>
        <begin position="28"/>
        <end position="112"/>
    </location>
</feature>
<dbReference type="AlphaFoldDB" id="A0A2N9ED47"/>
<keyword evidence="1" id="KW-0378">Hydrolase</keyword>
<reference evidence="5" key="1">
    <citation type="submission" date="2018-02" db="EMBL/GenBank/DDBJ databases">
        <authorList>
            <person name="Cohen D.B."/>
            <person name="Kent A.D."/>
        </authorList>
    </citation>
    <scope>NUCLEOTIDE SEQUENCE</scope>
</reference>
<keyword evidence="3" id="KW-0443">Lipid metabolism</keyword>
<evidence type="ECO:0000256" key="3">
    <source>
        <dbReference type="ARBA" id="ARBA00023098"/>
    </source>
</evidence>
<sequence>MDTQKLIFPVLIFFLFFLLTGKQVVQGRLAHHHHHHHHHHHTPRHLFNFRPSKLFVFGDSYADTGNNRKSEANSWKYPYGITFPGKPAGRFSDGRVLTDYLGVSLSLSHSLQ</sequence>
<dbReference type="InterPro" id="IPR036514">
    <property type="entry name" value="SGNH_hydro_sf"/>
</dbReference>
<dbReference type="PANTHER" id="PTHR46020:SF32">
    <property type="entry name" value="GDSL ESTERASE_LIPASE"/>
    <property type="match status" value="1"/>
</dbReference>
<evidence type="ECO:0000256" key="1">
    <source>
        <dbReference type="ARBA" id="ARBA00022801"/>
    </source>
</evidence>
<keyword evidence="4" id="KW-0732">Signal</keyword>
<accession>A0A2N9ED47</accession>
<evidence type="ECO:0000313" key="5">
    <source>
        <dbReference type="EMBL" id="SPC72712.1"/>
    </source>
</evidence>
<dbReference type="EMBL" id="OIVN01000021">
    <property type="protein sequence ID" value="SPC72712.1"/>
    <property type="molecule type" value="Genomic_DNA"/>
</dbReference>
<name>A0A2N9ED47_FAGSY</name>
<evidence type="ECO:0000256" key="4">
    <source>
        <dbReference type="SAM" id="SignalP"/>
    </source>
</evidence>
<dbReference type="PANTHER" id="PTHR46020">
    <property type="entry name" value="OSJNBB0059K02.9 PROTEIN"/>
    <property type="match status" value="1"/>
</dbReference>
<evidence type="ECO:0000256" key="2">
    <source>
        <dbReference type="ARBA" id="ARBA00022963"/>
    </source>
</evidence>
<dbReference type="GO" id="GO:0016787">
    <property type="term" value="F:hydrolase activity"/>
    <property type="evidence" value="ECO:0007669"/>
    <property type="project" value="UniProtKB-KW"/>
</dbReference>
<gene>
    <name evidence="5" type="ORF">FSB_LOCUS594</name>
</gene>
<protein>
    <recommendedName>
        <fullName evidence="6">GDSL esterase/lipase</fullName>
    </recommendedName>
</protein>
<keyword evidence="2" id="KW-0442">Lipid degradation</keyword>
<dbReference type="GO" id="GO:0016042">
    <property type="term" value="P:lipid catabolic process"/>
    <property type="evidence" value="ECO:0007669"/>
    <property type="project" value="UniProtKB-KW"/>
</dbReference>
<proteinExistence type="predicted"/>
<evidence type="ECO:0008006" key="6">
    <source>
        <dbReference type="Google" id="ProtNLM"/>
    </source>
</evidence>
<dbReference type="Gene3D" id="3.40.50.1110">
    <property type="entry name" value="SGNH hydrolase"/>
    <property type="match status" value="1"/>
</dbReference>